<feature type="signal peptide" evidence="1">
    <location>
        <begin position="1"/>
        <end position="22"/>
    </location>
</feature>
<evidence type="ECO:0000313" key="2">
    <source>
        <dbReference type="EMBL" id="WXA99331.1"/>
    </source>
</evidence>
<reference evidence="2 3" key="1">
    <citation type="submission" date="2021-12" db="EMBL/GenBank/DDBJ databases">
        <title>Discovery of the Pendulisporaceae a myxobacterial family with distinct sporulation behavior and unique specialized metabolism.</title>
        <authorList>
            <person name="Garcia R."/>
            <person name="Popoff A."/>
            <person name="Bader C.D."/>
            <person name="Loehr J."/>
            <person name="Walesch S."/>
            <person name="Walt C."/>
            <person name="Boldt J."/>
            <person name="Bunk B."/>
            <person name="Haeckl F.J.F.P.J."/>
            <person name="Gunesch A.P."/>
            <person name="Birkelbach J."/>
            <person name="Nuebel U."/>
            <person name="Pietschmann T."/>
            <person name="Bach T."/>
            <person name="Mueller R."/>
        </authorList>
    </citation>
    <scope>NUCLEOTIDE SEQUENCE [LARGE SCALE GENOMIC DNA]</scope>
    <source>
        <strain evidence="2 3">MSr12523</strain>
    </source>
</reference>
<dbReference type="Gene3D" id="2.40.160.50">
    <property type="entry name" value="membrane protein fhac: a member of the omp85/tpsb transporter family"/>
    <property type="match status" value="1"/>
</dbReference>
<sequence length="423" mass="47037">MKKMLGFVLALAASAAPRSAWADDESSVEVVSFPTVALVRALEVSGTTHKDTIASLLPRPLPATMRGDEMVEFERRINNLGIYDSVSVSYDAAKGTMNVAVRRKFTLTPSIEFSSGQSLADTYVMLGLTEYDFLGRALMAWGEASYEQRGPNFEIGFAEHVFAANSFMLGAEAYYQSAGFRFDSGDGWYRNRAGAVVRLHPPFTYGTPLRYELFLNYYRETSTEPDITYTPGDGHAVRSALEITWDRYTWRDLAPSGVELTVHGITGGFFPANQPRHSLKVNFIGAIAPTETTALMVRMRGEVFSKGNVNHSALLGSLEGVRGLDDAFFRNQVQAFVNVEARQAWRFARRWAVQGVLFTDAAVFRPFDAHAETMTAQSAWSAGGGLRLIPTSLTQLLLRFDAGTMIHPDRHFFVQFGFKQYFE</sequence>
<evidence type="ECO:0000313" key="3">
    <source>
        <dbReference type="Proteomes" id="UP001379533"/>
    </source>
</evidence>
<proteinExistence type="predicted"/>
<feature type="chain" id="PRO_5046291509" description="Bacterial surface antigen (D15) domain-containing protein" evidence="1">
    <location>
        <begin position="23"/>
        <end position="423"/>
    </location>
</feature>
<dbReference type="EMBL" id="CP089982">
    <property type="protein sequence ID" value="WXA99331.1"/>
    <property type="molecule type" value="Genomic_DNA"/>
</dbReference>
<organism evidence="2 3">
    <name type="scientific">Pendulispora brunnea</name>
    <dbReference type="NCBI Taxonomy" id="2905690"/>
    <lineage>
        <taxon>Bacteria</taxon>
        <taxon>Pseudomonadati</taxon>
        <taxon>Myxococcota</taxon>
        <taxon>Myxococcia</taxon>
        <taxon>Myxococcales</taxon>
        <taxon>Sorangiineae</taxon>
        <taxon>Pendulisporaceae</taxon>
        <taxon>Pendulispora</taxon>
    </lineage>
</organism>
<keyword evidence="1" id="KW-0732">Signal</keyword>
<name>A0ABZ2KKZ4_9BACT</name>
<accession>A0ABZ2KKZ4</accession>
<dbReference type="Proteomes" id="UP001379533">
    <property type="component" value="Chromosome"/>
</dbReference>
<evidence type="ECO:0008006" key="4">
    <source>
        <dbReference type="Google" id="ProtNLM"/>
    </source>
</evidence>
<evidence type="ECO:0000256" key="1">
    <source>
        <dbReference type="SAM" id="SignalP"/>
    </source>
</evidence>
<keyword evidence="3" id="KW-1185">Reference proteome</keyword>
<gene>
    <name evidence="2" type="ORF">LZC95_21230</name>
</gene>
<protein>
    <recommendedName>
        <fullName evidence="4">Bacterial surface antigen (D15) domain-containing protein</fullName>
    </recommendedName>
</protein>
<dbReference type="RefSeq" id="WP_394849965.1">
    <property type="nucleotide sequence ID" value="NZ_CP089982.1"/>
</dbReference>